<organism evidence="1 2">
    <name type="scientific">Bacteroides uniformis</name>
    <dbReference type="NCBI Taxonomy" id="820"/>
    <lineage>
        <taxon>Bacteria</taxon>
        <taxon>Pseudomonadati</taxon>
        <taxon>Bacteroidota</taxon>
        <taxon>Bacteroidia</taxon>
        <taxon>Bacteroidales</taxon>
        <taxon>Bacteroidaceae</taxon>
        <taxon>Bacteroides</taxon>
    </lineage>
</organism>
<dbReference type="AlphaFoldDB" id="A0A1Y3V193"/>
<name>A0A1Y3V193_BACUN</name>
<dbReference type="Proteomes" id="UP000196329">
    <property type="component" value="Unassembled WGS sequence"/>
</dbReference>
<protein>
    <submittedName>
        <fullName evidence="1">Uncharacterized protein</fullName>
    </submittedName>
</protein>
<dbReference type="EMBL" id="NFHS01000004">
    <property type="protein sequence ID" value="OUN54853.1"/>
    <property type="molecule type" value="Genomic_DNA"/>
</dbReference>
<gene>
    <name evidence="1" type="ORF">B5G17_10065</name>
</gene>
<evidence type="ECO:0000313" key="2">
    <source>
        <dbReference type="Proteomes" id="UP000196329"/>
    </source>
</evidence>
<accession>A0A1Y3V193</accession>
<reference evidence="2" key="1">
    <citation type="submission" date="2017-04" db="EMBL/GenBank/DDBJ databases">
        <title>Function of individual gut microbiota members based on whole genome sequencing of pure cultures obtained from chicken caecum.</title>
        <authorList>
            <person name="Medvecky M."/>
            <person name="Cejkova D."/>
            <person name="Polansky O."/>
            <person name="Karasova D."/>
            <person name="Kubasova T."/>
            <person name="Cizek A."/>
            <person name="Rychlik I."/>
        </authorList>
    </citation>
    <scope>NUCLEOTIDE SEQUENCE [LARGE SCALE GENOMIC DNA]</scope>
    <source>
        <strain evidence="2">An67</strain>
    </source>
</reference>
<comment type="caution">
    <text evidence="1">The sequence shown here is derived from an EMBL/GenBank/DDBJ whole genome shotgun (WGS) entry which is preliminary data.</text>
</comment>
<evidence type="ECO:0000313" key="1">
    <source>
        <dbReference type="EMBL" id="OUN54853.1"/>
    </source>
</evidence>
<sequence length="133" mass="15597">MLFSYFYFLHRHIRCFYFTKLRKRIYFNCNPFRLFYLSTFTTQYTISPSLSFTSSRVAAISSRTRSPVLQRIGIALCRCISSYIFVGDNYSPCRASKGNPSVSLRRTVCFNMENSLFQYGEQFVSLVGNCLFR</sequence>
<proteinExistence type="predicted"/>